<keyword evidence="2" id="KW-1185">Reference proteome</keyword>
<organism evidence="1 2">
    <name type="scientific">Fusarium austroafricanum</name>
    <dbReference type="NCBI Taxonomy" id="2364996"/>
    <lineage>
        <taxon>Eukaryota</taxon>
        <taxon>Fungi</taxon>
        <taxon>Dikarya</taxon>
        <taxon>Ascomycota</taxon>
        <taxon>Pezizomycotina</taxon>
        <taxon>Sordariomycetes</taxon>
        <taxon>Hypocreomycetidae</taxon>
        <taxon>Hypocreales</taxon>
        <taxon>Nectriaceae</taxon>
        <taxon>Fusarium</taxon>
        <taxon>Fusarium concolor species complex</taxon>
    </lineage>
</organism>
<reference evidence="1" key="1">
    <citation type="submission" date="2020-01" db="EMBL/GenBank/DDBJ databases">
        <title>Identification and distribution of gene clusters putatively required for synthesis of sphingolipid metabolism inhibitors in phylogenetically diverse species of the filamentous fungus Fusarium.</title>
        <authorList>
            <person name="Kim H.-S."/>
            <person name="Busman M."/>
            <person name="Brown D.W."/>
            <person name="Divon H."/>
            <person name="Uhlig S."/>
            <person name="Proctor R.H."/>
        </authorList>
    </citation>
    <scope>NUCLEOTIDE SEQUENCE</scope>
    <source>
        <strain evidence="1">NRRL 53441</strain>
    </source>
</reference>
<dbReference type="AlphaFoldDB" id="A0A8H4KRJ5"/>
<comment type="caution">
    <text evidence="1">The sequence shown here is derived from an EMBL/GenBank/DDBJ whole genome shotgun (WGS) entry which is preliminary data.</text>
</comment>
<dbReference type="Proteomes" id="UP000605986">
    <property type="component" value="Unassembled WGS sequence"/>
</dbReference>
<dbReference type="SUPFAM" id="SSF48452">
    <property type="entry name" value="TPR-like"/>
    <property type="match status" value="1"/>
</dbReference>
<evidence type="ECO:0000313" key="2">
    <source>
        <dbReference type="Proteomes" id="UP000605986"/>
    </source>
</evidence>
<gene>
    <name evidence="1" type="ORF">F53441_1644</name>
</gene>
<dbReference type="Gene3D" id="1.25.40.10">
    <property type="entry name" value="Tetratricopeptide repeat domain"/>
    <property type="match status" value="1"/>
</dbReference>
<dbReference type="InterPro" id="IPR011990">
    <property type="entry name" value="TPR-like_helical_dom_sf"/>
</dbReference>
<proteinExistence type="predicted"/>
<sequence length="260" mass="29845">MATLLQSNITKEASGIRGGSSERFFVQRRVASFYMNNNQPKLAIELLENALGDHISPKESSSGLFQAKFTLAMAYIGDGRPEKGTELLEQAAWDRETTGIFDLDRYMTQRMLAEIVPETKETTDISAGFEQILYESRFKRLRKDHPGRQNTIFVLVATYIIRGQVDKAVEFLKHLVESMPREDRFLSEEGQVLLSLYLRTGRMEQAIRLSEDVYRAKLEVLLKDHPDILEAKDLILGFHFIRRILDAEDKILEELSEDVD</sequence>
<protein>
    <submittedName>
        <fullName evidence="1">Kinesin light chain</fullName>
    </submittedName>
</protein>
<dbReference type="EMBL" id="JAADJG010000067">
    <property type="protein sequence ID" value="KAF4456160.1"/>
    <property type="molecule type" value="Genomic_DNA"/>
</dbReference>
<name>A0A8H4KRJ5_9HYPO</name>
<accession>A0A8H4KRJ5</accession>
<evidence type="ECO:0000313" key="1">
    <source>
        <dbReference type="EMBL" id="KAF4456160.1"/>
    </source>
</evidence>